<dbReference type="EMBL" id="BLJE01000001">
    <property type="protein sequence ID" value="GFE63518.1"/>
    <property type="molecule type" value="Genomic_DNA"/>
</dbReference>
<protein>
    <submittedName>
        <fullName evidence="2">Serine hydrolase</fullName>
    </submittedName>
</protein>
<dbReference type="SUPFAM" id="SSF56601">
    <property type="entry name" value="beta-lactamase/transpeptidase-like"/>
    <property type="match status" value="1"/>
</dbReference>
<evidence type="ECO:0000313" key="2">
    <source>
        <dbReference type="EMBL" id="GFE63518.1"/>
    </source>
</evidence>
<dbReference type="Pfam" id="PF00144">
    <property type="entry name" value="Beta-lactamase"/>
    <property type="match status" value="1"/>
</dbReference>
<evidence type="ECO:0000313" key="3">
    <source>
        <dbReference type="Proteomes" id="UP000436822"/>
    </source>
</evidence>
<keyword evidence="3" id="KW-1185">Reference proteome</keyword>
<evidence type="ECO:0000259" key="1">
    <source>
        <dbReference type="Pfam" id="PF00144"/>
    </source>
</evidence>
<dbReference type="Proteomes" id="UP000436822">
    <property type="component" value="Unassembled WGS sequence"/>
</dbReference>
<dbReference type="RefSeq" id="WP_159804447.1">
    <property type="nucleotide sequence ID" value="NZ_BLJE01000001.1"/>
</dbReference>
<accession>A0A6N6JE08</accession>
<dbReference type="Gene3D" id="3.40.710.10">
    <property type="entry name" value="DD-peptidase/beta-lactamase superfamily"/>
    <property type="match status" value="1"/>
</dbReference>
<dbReference type="OrthoDB" id="9814204at2"/>
<sequence length="368" mass="40234">MNMSFWRSWGTLVAAVAMIAGVFSVAPQVPVLLWEGFPAEIWTGARRYAHVDGIVVEDTINAPAIPKAAQTRFDAAAGRALLVDQGGTRVFESYGEGFGPTDRFNSFSLVKSLVGALVVRALADGRIVSLDDPLALYLGPEAPDASVLDALTMTSGLLYAGEPPKSVDDAGFSPFGPLARLHVYGTETVLPDLNVDHLAKGQFAYQSINTALLGAVLENAYDQPLHELLSDLIWRPAGAAGADWQTYSKAEGVAAYCCLFARAEDWIRVGRFLLDNGKPEDPFLPEDLWQDFIRPDLTISQRREGAYGWHLRHDVLDRDGEALAGPFTYFMGRGGQMLYLLPDSDMVVVRFGERPQLLHSTLYELGLQ</sequence>
<keyword evidence="2" id="KW-0378">Hydrolase</keyword>
<dbReference type="PANTHER" id="PTHR43283">
    <property type="entry name" value="BETA-LACTAMASE-RELATED"/>
    <property type="match status" value="1"/>
</dbReference>
<dbReference type="PANTHER" id="PTHR43283:SF7">
    <property type="entry name" value="BETA-LACTAMASE-RELATED DOMAIN-CONTAINING PROTEIN"/>
    <property type="match status" value="1"/>
</dbReference>
<dbReference type="InterPro" id="IPR050789">
    <property type="entry name" value="Diverse_Enzym_Activities"/>
</dbReference>
<reference evidence="2 3" key="1">
    <citation type="submission" date="2019-12" db="EMBL/GenBank/DDBJ databases">
        <title>Litoreibacter badius sp. nov., a novel bacteriochlorophyll a-containing bacterium in the genus Litoreibacter.</title>
        <authorList>
            <person name="Kanamuro M."/>
            <person name="Takabe Y."/>
            <person name="Mori K."/>
            <person name="Takaichi S."/>
            <person name="Hanada S."/>
        </authorList>
    </citation>
    <scope>NUCLEOTIDE SEQUENCE [LARGE SCALE GENOMIC DNA]</scope>
    <source>
        <strain evidence="2 3">K6</strain>
    </source>
</reference>
<comment type="caution">
    <text evidence="2">The sequence shown here is derived from an EMBL/GenBank/DDBJ whole genome shotgun (WGS) entry which is preliminary data.</text>
</comment>
<proteinExistence type="predicted"/>
<organism evidence="2 3">
    <name type="scientific">Litoreibacter roseus</name>
    <dbReference type="NCBI Taxonomy" id="2601869"/>
    <lineage>
        <taxon>Bacteria</taxon>
        <taxon>Pseudomonadati</taxon>
        <taxon>Pseudomonadota</taxon>
        <taxon>Alphaproteobacteria</taxon>
        <taxon>Rhodobacterales</taxon>
        <taxon>Roseobacteraceae</taxon>
        <taxon>Litoreibacter</taxon>
    </lineage>
</organism>
<dbReference type="AlphaFoldDB" id="A0A6N6JE08"/>
<dbReference type="InterPro" id="IPR012338">
    <property type="entry name" value="Beta-lactam/transpept-like"/>
</dbReference>
<dbReference type="GO" id="GO:0016787">
    <property type="term" value="F:hydrolase activity"/>
    <property type="evidence" value="ECO:0007669"/>
    <property type="project" value="UniProtKB-KW"/>
</dbReference>
<gene>
    <name evidence="2" type="ORF">KIN_05920</name>
</gene>
<name>A0A6N6JE08_9RHOB</name>
<feature type="domain" description="Beta-lactamase-related" evidence="1">
    <location>
        <begin position="75"/>
        <end position="351"/>
    </location>
</feature>
<dbReference type="InterPro" id="IPR001466">
    <property type="entry name" value="Beta-lactam-related"/>
</dbReference>